<evidence type="ECO:0000313" key="2">
    <source>
        <dbReference type="EMBL" id="AEV28965.1"/>
    </source>
</evidence>
<dbReference type="HOGENOM" id="CLU_030006_3_6_12"/>
<evidence type="ECO:0000259" key="1">
    <source>
        <dbReference type="PROSITE" id="PS51704"/>
    </source>
</evidence>
<dbReference type="eggNOG" id="COG0584">
    <property type="taxonomic scope" value="Bacteria"/>
</dbReference>
<dbReference type="KEGG" id="sgp:SpiGrapes_1145"/>
<dbReference type="Gene3D" id="3.20.20.190">
    <property type="entry name" value="Phosphatidylinositol (PI) phosphodiesterase"/>
    <property type="match status" value="1"/>
</dbReference>
<dbReference type="SUPFAM" id="SSF51695">
    <property type="entry name" value="PLC-like phosphodiesterases"/>
    <property type="match status" value="1"/>
</dbReference>
<dbReference type="InterPro" id="IPR030395">
    <property type="entry name" value="GP_PDE_dom"/>
</dbReference>
<dbReference type="PROSITE" id="PS51704">
    <property type="entry name" value="GP_PDE"/>
    <property type="match status" value="1"/>
</dbReference>
<dbReference type="PANTHER" id="PTHR46211">
    <property type="entry name" value="GLYCEROPHOSPHORYL DIESTER PHOSPHODIESTERASE"/>
    <property type="match status" value="1"/>
</dbReference>
<organism evidence="2 3">
    <name type="scientific">Sphaerochaeta pleomorpha (strain ATCC BAA-1885 / DSM 22778 / Grapes)</name>
    <dbReference type="NCBI Taxonomy" id="158190"/>
    <lineage>
        <taxon>Bacteria</taxon>
        <taxon>Pseudomonadati</taxon>
        <taxon>Spirochaetota</taxon>
        <taxon>Spirochaetia</taxon>
        <taxon>Spirochaetales</taxon>
        <taxon>Sphaerochaetaceae</taxon>
        <taxon>Sphaerochaeta</taxon>
    </lineage>
</organism>
<dbReference type="GO" id="GO:0006629">
    <property type="term" value="P:lipid metabolic process"/>
    <property type="evidence" value="ECO:0007669"/>
    <property type="project" value="InterPro"/>
</dbReference>
<dbReference type="Proteomes" id="UP000005632">
    <property type="component" value="Chromosome"/>
</dbReference>
<dbReference type="EMBL" id="CP003155">
    <property type="protein sequence ID" value="AEV28965.1"/>
    <property type="molecule type" value="Genomic_DNA"/>
</dbReference>
<name>G8QSK4_SPHPG</name>
<reference evidence="2 3" key="1">
    <citation type="submission" date="2011-11" db="EMBL/GenBank/DDBJ databases">
        <title>Complete sequence of Spirochaeta sp. grapes.</title>
        <authorList>
            <consortium name="US DOE Joint Genome Institute"/>
            <person name="Lucas S."/>
            <person name="Han J."/>
            <person name="Lapidus A."/>
            <person name="Cheng J.-F."/>
            <person name="Goodwin L."/>
            <person name="Pitluck S."/>
            <person name="Peters L."/>
            <person name="Ovchinnikova G."/>
            <person name="Munk A.C."/>
            <person name="Detter J.C."/>
            <person name="Han C."/>
            <person name="Tapia R."/>
            <person name="Land M."/>
            <person name="Hauser L."/>
            <person name="Kyrpides N."/>
            <person name="Ivanova N."/>
            <person name="Pagani I."/>
            <person name="Ritalahtilisa K."/>
            <person name="Loeffler F."/>
            <person name="Woyke T."/>
        </authorList>
    </citation>
    <scope>NUCLEOTIDE SEQUENCE [LARGE SCALE GENOMIC DNA]</scope>
    <source>
        <strain evidence="3">ATCC BAA-1885 / DSM 22778 / Grapes</strain>
    </source>
</reference>
<gene>
    <name evidence="2" type="ordered locus">SpiGrapes_1145</name>
</gene>
<feature type="domain" description="GP-PDE" evidence="1">
    <location>
        <begin position="10"/>
        <end position="262"/>
    </location>
</feature>
<dbReference type="GO" id="GO:0008081">
    <property type="term" value="F:phosphoric diester hydrolase activity"/>
    <property type="evidence" value="ECO:0007669"/>
    <property type="project" value="InterPro"/>
</dbReference>
<dbReference type="CDD" id="cd08561">
    <property type="entry name" value="GDPD_cytoplasmic_ScUgpQ2_like"/>
    <property type="match status" value="1"/>
</dbReference>
<dbReference type="STRING" id="158190.SpiGrapes_1145"/>
<accession>G8QSK4</accession>
<dbReference type="RefSeq" id="WP_014269814.1">
    <property type="nucleotide sequence ID" value="NC_016633.1"/>
</dbReference>
<dbReference type="PANTHER" id="PTHR46211:SF14">
    <property type="entry name" value="GLYCEROPHOSPHODIESTER PHOSPHODIESTERASE"/>
    <property type="match status" value="1"/>
</dbReference>
<dbReference type="InterPro" id="IPR017946">
    <property type="entry name" value="PLC-like_Pdiesterase_TIM-brl"/>
</dbReference>
<dbReference type="Pfam" id="PF03009">
    <property type="entry name" value="GDPD"/>
    <property type="match status" value="1"/>
</dbReference>
<dbReference type="OrthoDB" id="384721at2"/>
<dbReference type="AlphaFoldDB" id="G8QSK4"/>
<sequence length="270" mass="30513">MNEPFLTPMPKVIAHRGDSANYPENTLPAFLSAMAMHIDVIETDVHLSKDGILVIWHDPTLERNTNGSGRIEDHTLEQLKTYDAGYTFTKDGGKTFPFRGKGVQLCTFEEALKACPGQRFNVDLKTKDVAIVDVFIDIVRRNNAENRVLGASFHLSNLKDLRKKEPKILTSLTTEEVRLLLFLQKLHLLPKKIGKGRRIVFQVPVSQGPIHVVTKGFVTQMHKRNAVIQVWTINEREEMQRLFAMGVDSIMTDRPSLVIEVAEAMGLRKS</sequence>
<evidence type="ECO:0000313" key="3">
    <source>
        <dbReference type="Proteomes" id="UP000005632"/>
    </source>
</evidence>
<keyword evidence="3" id="KW-1185">Reference proteome</keyword>
<protein>
    <submittedName>
        <fullName evidence="2">Glycerophosphoryl diester phosphodiesterase</fullName>
    </submittedName>
</protein>
<proteinExistence type="predicted"/>